<gene>
    <name evidence="1" type="ORF">PRK78_000681</name>
</gene>
<accession>A0AAF0DCY3</accession>
<evidence type="ECO:0000313" key="1">
    <source>
        <dbReference type="EMBL" id="WEW55252.1"/>
    </source>
</evidence>
<dbReference type="AlphaFoldDB" id="A0AAF0DCY3"/>
<proteinExistence type="predicted"/>
<dbReference type="Proteomes" id="UP001219355">
    <property type="component" value="Chromosome 1"/>
</dbReference>
<protein>
    <submittedName>
        <fullName evidence="1">Uncharacterized protein</fullName>
    </submittedName>
</protein>
<name>A0AAF0DCY3_9EURO</name>
<organism evidence="1 2">
    <name type="scientific">Emydomyces testavorans</name>
    <dbReference type="NCBI Taxonomy" id="2070801"/>
    <lineage>
        <taxon>Eukaryota</taxon>
        <taxon>Fungi</taxon>
        <taxon>Dikarya</taxon>
        <taxon>Ascomycota</taxon>
        <taxon>Pezizomycotina</taxon>
        <taxon>Eurotiomycetes</taxon>
        <taxon>Eurotiomycetidae</taxon>
        <taxon>Onygenales</taxon>
        <taxon>Nannizziopsiaceae</taxon>
        <taxon>Emydomyces</taxon>
    </lineage>
</organism>
<evidence type="ECO:0000313" key="2">
    <source>
        <dbReference type="Proteomes" id="UP001219355"/>
    </source>
</evidence>
<sequence length="86" mass="9394">MNFFKFAEKVAKGSVAISGPAALIAIGIDELREAKCDQQLAGEFKAQAAVNKQRLQVEMEALEYLRAIALVQRISARVAVESQRTS</sequence>
<dbReference type="EMBL" id="CP120627">
    <property type="protein sequence ID" value="WEW55252.1"/>
    <property type="molecule type" value="Genomic_DNA"/>
</dbReference>
<keyword evidence="2" id="KW-1185">Reference proteome</keyword>
<reference evidence="1" key="1">
    <citation type="submission" date="2023-03" db="EMBL/GenBank/DDBJ databases">
        <title>Emydomyces testavorans Genome Sequence.</title>
        <authorList>
            <person name="Hoyer L."/>
        </authorList>
    </citation>
    <scope>NUCLEOTIDE SEQUENCE</scope>
    <source>
        <strain evidence="1">16-2883</strain>
    </source>
</reference>